<dbReference type="InParanoid" id="A0A6P8HKW9"/>
<comment type="pathway">
    <text evidence="1">Protein modification; protein glycosylation.</text>
</comment>
<evidence type="ECO:0000256" key="4">
    <source>
        <dbReference type="SAM" id="MobiDB-lite"/>
    </source>
</evidence>
<dbReference type="Pfam" id="PF04666">
    <property type="entry name" value="MGAT4_cons"/>
    <property type="match status" value="1"/>
</dbReference>
<feature type="unsure residue" description="D or N" evidence="8">
    <location>
        <position position="228"/>
    </location>
</feature>
<keyword evidence="2" id="KW-0328">Glycosyltransferase</keyword>
<reference evidence="8" key="1">
    <citation type="submission" date="2025-08" db="UniProtKB">
        <authorList>
            <consortium name="RefSeq"/>
        </authorList>
    </citation>
    <scope>IDENTIFICATION</scope>
    <source>
        <tissue evidence="8">Tentacle</tissue>
    </source>
</reference>
<protein>
    <submittedName>
        <fullName evidence="8">Alpha-1,6-mannosyl-glycoprotein 4-beta-N-acetylglucosaminyltransferase-like</fullName>
    </submittedName>
</protein>
<dbReference type="AlphaFoldDB" id="A0A6P8HKW9"/>
<organism evidence="7 8">
    <name type="scientific">Actinia tenebrosa</name>
    <name type="common">Australian red waratah sea anemone</name>
    <dbReference type="NCBI Taxonomy" id="6105"/>
    <lineage>
        <taxon>Eukaryota</taxon>
        <taxon>Metazoa</taxon>
        <taxon>Cnidaria</taxon>
        <taxon>Anthozoa</taxon>
        <taxon>Hexacorallia</taxon>
        <taxon>Actiniaria</taxon>
        <taxon>Actiniidae</taxon>
        <taxon>Actinia</taxon>
    </lineage>
</organism>
<dbReference type="InterPro" id="IPR006759">
    <property type="entry name" value="Glyco_transf_54"/>
</dbReference>
<evidence type="ECO:0000259" key="6">
    <source>
        <dbReference type="Pfam" id="PF23524"/>
    </source>
</evidence>
<dbReference type="Pfam" id="PF23524">
    <property type="entry name" value="MGAT4A_C"/>
    <property type="match status" value="1"/>
</dbReference>
<evidence type="ECO:0000259" key="5">
    <source>
        <dbReference type="Pfam" id="PF04666"/>
    </source>
</evidence>
<dbReference type="OrthoDB" id="2016523at2759"/>
<keyword evidence="3" id="KW-0808">Transferase</keyword>
<sequence length="534" mass="61948">MRRPWKCSFSKCLIFGIALVTLLNTFVLFSCRFSDSACPFSNKYQGQTSHLPIPSNEYITDKKSEKTLNDQPLLLQDKNGETKAPIESKQLKNDGDQNNKENKQVELGTHKEMIDRANYKMEESAVNFNSKDYIIAGEKRNDDAFLIIGVPTIHRTRASYLTLTLKDLVNGLDESEKEEVIIVVLAADLDPNSVLSVSDQISKDFPRELQTGLIRVIKAPTSFYPKLDKLPRLWGDKPERIRWRSKQSLDYSFLMNYCKELGQYYLQIEDDVTTSKGYLKKIKDFIKKHQERRWSILEFGARGFIGMLYRTSDLGHLSAFVKMYYWVYPVDLLFRQYNDFNLNGNPQWPRHRPPLFRHIGTFSSLDGQVRKLEDIKVGRRIYNDNNNPDADVTTSIRDHVRGYKIMSAYDTYRHGMFWGKNIKKGDYVLIEFHRPVRVKQMIVESGGARAPEDYFGAAKVLYSTQNGAGECKEFILWKEFHEMPQLKVHSKEPEGTLCQCLKIEVTGLRRDEVGKPRWLAIREIAVWSETVKDE</sequence>
<dbReference type="PANTHER" id="PTHR12062">
    <property type="entry name" value="N-ACETYLGLUCOSAMINYLTRANSFERASE VI"/>
    <property type="match status" value="1"/>
</dbReference>
<evidence type="ECO:0000256" key="1">
    <source>
        <dbReference type="ARBA" id="ARBA00004922"/>
    </source>
</evidence>
<dbReference type="RefSeq" id="XP_031557034.1">
    <property type="nucleotide sequence ID" value="XM_031701174.1"/>
</dbReference>
<dbReference type="KEGG" id="aten:116293712"/>
<feature type="domain" description="MGAT4 conserved region" evidence="5">
    <location>
        <begin position="130"/>
        <end position="376"/>
    </location>
</feature>
<dbReference type="GO" id="GO:0006487">
    <property type="term" value="P:protein N-linked glycosylation"/>
    <property type="evidence" value="ECO:0007669"/>
    <property type="project" value="TreeGrafter"/>
</dbReference>
<dbReference type="Proteomes" id="UP000515163">
    <property type="component" value="Unplaced"/>
</dbReference>
<dbReference type="GO" id="GO:0008375">
    <property type="term" value="F:acetylglucosaminyltransferase activity"/>
    <property type="evidence" value="ECO:0007669"/>
    <property type="project" value="TreeGrafter"/>
</dbReference>
<dbReference type="InterPro" id="IPR056576">
    <property type="entry name" value="MGAT4_A/B/C_C"/>
</dbReference>
<keyword evidence="7" id="KW-1185">Reference proteome</keyword>
<evidence type="ECO:0000313" key="8">
    <source>
        <dbReference type="RefSeq" id="XP_031557034.1"/>
    </source>
</evidence>
<feature type="domain" description="MGAT4 A/B/C C-terminal" evidence="6">
    <location>
        <begin position="390"/>
        <end position="464"/>
    </location>
</feature>
<gene>
    <name evidence="8" type="primary">LOC116293712</name>
</gene>
<proteinExistence type="predicted"/>
<evidence type="ECO:0000313" key="7">
    <source>
        <dbReference type="Proteomes" id="UP000515163"/>
    </source>
</evidence>
<evidence type="ECO:0000256" key="2">
    <source>
        <dbReference type="ARBA" id="ARBA00022676"/>
    </source>
</evidence>
<dbReference type="PANTHER" id="PTHR12062:SF0">
    <property type="entry name" value="ALPHA-1,3-MANNOSYL-GLYCOPROTEIN 4-BETA-N-ACETYLGLUCOSAMINYLTRANSFERASE B"/>
    <property type="match status" value="1"/>
</dbReference>
<dbReference type="InterPro" id="IPR057279">
    <property type="entry name" value="MGAT4"/>
</dbReference>
<accession>A0A6P8HKW9</accession>
<feature type="region of interest" description="Disordered" evidence="4">
    <location>
        <begin position="85"/>
        <end position="106"/>
    </location>
</feature>
<evidence type="ECO:0000256" key="3">
    <source>
        <dbReference type="ARBA" id="ARBA00022679"/>
    </source>
</evidence>
<dbReference type="PROSITE" id="PS51257">
    <property type="entry name" value="PROKAR_LIPOPROTEIN"/>
    <property type="match status" value="1"/>
</dbReference>
<name>A0A6P8HKW9_ACTTE</name>